<comment type="subcellular location">
    <subcellularLocation>
        <location evidence="2">Cell membrane</location>
        <topology evidence="2">Multi-pass membrane protein</topology>
    </subcellularLocation>
</comment>
<keyword evidence="16" id="KW-1185">Reference proteome</keyword>
<dbReference type="AlphaFoldDB" id="A0A3A1Y7P6"/>
<feature type="transmembrane region" description="Helical" evidence="13">
    <location>
        <begin position="80"/>
        <end position="103"/>
    </location>
</feature>
<dbReference type="InterPro" id="IPR011577">
    <property type="entry name" value="Cyt_b561_bac/Ni-Hgenase"/>
</dbReference>
<dbReference type="RefSeq" id="WP_119524451.1">
    <property type="nucleotide sequence ID" value="NZ_NRHC01000014.1"/>
</dbReference>
<evidence type="ECO:0000256" key="4">
    <source>
        <dbReference type="ARBA" id="ARBA00022475"/>
    </source>
</evidence>
<proteinExistence type="inferred from homology"/>
<name>A0A3A1Y7P6_9GAMM</name>
<evidence type="ECO:0000256" key="8">
    <source>
        <dbReference type="ARBA" id="ARBA00022982"/>
    </source>
</evidence>
<feature type="transmembrane region" description="Helical" evidence="13">
    <location>
        <begin position="136"/>
        <end position="158"/>
    </location>
</feature>
<evidence type="ECO:0000256" key="10">
    <source>
        <dbReference type="ARBA" id="ARBA00023004"/>
    </source>
</evidence>
<dbReference type="Proteomes" id="UP000265691">
    <property type="component" value="Unassembled WGS sequence"/>
</dbReference>
<dbReference type="SUPFAM" id="SSF81342">
    <property type="entry name" value="Transmembrane di-heme cytochromes"/>
    <property type="match status" value="1"/>
</dbReference>
<keyword evidence="9 13" id="KW-1133">Transmembrane helix</keyword>
<comment type="cofactor">
    <cofactor evidence="1">
        <name>heme b</name>
        <dbReference type="ChEBI" id="CHEBI:60344"/>
    </cofactor>
</comment>
<evidence type="ECO:0000256" key="7">
    <source>
        <dbReference type="ARBA" id="ARBA00022723"/>
    </source>
</evidence>
<keyword evidence="10" id="KW-0408">Iron</keyword>
<evidence type="ECO:0000256" key="2">
    <source>
        <dbReference type="ARBA" id="ARBA00004651"/>
    </source>
</evidence>
<dbReference type="GO" id="GO:0046872">
    <property type="term" value="F:metal ion binding"/>
    <property type="evidence" value="ECO:0007669"/>
    <property type="project" value="UniProtKB-KW"/>
</dbReference>
<evidence type="ECO:0000259" key="14">
    <source>
        <dbReference type="Pfam" id="PF01292"/>
    </source>
</evidence>
<keyword evidence="7" id="KW-0479">Metal-binding</keyword>
<evidence type="ECO:0000256" key="6">
    <source>
        <dbReference type="ARBA" id="ARBA00022692"/>
    </source>
</evidence>
<dbReference type="InterPro" id="IPR016174">
    <property type="entry name" value="Di-haem_cyt_TM"/>
</dbReference>
<evidence type="ECO:0000256" key="13">
    <source>
        <dbReference type="SAM" id="Phobius"/>
    </source>
</evidence>
<evidence type="ECO:0000256" key="5">
    <source>
        <dbReference type="ARBA" id="ARBA00022617"/>
    </source>
</evidence>
<feature type="transmembrane region" description="Helical" evidence="13">
    <location>
        <begin position="15"/>
        <end position="35"/>
    </location>
</feature>
<keyword evidence="8" id="KW-0249">Electron transport</keyword>
<reference evidence="15 16" key="1">
    <citation type="submission" date="2017-08" db="EMBL/GenBank/DDBJ databases">
        <title>Reclassification of Bisgaard taxon 37 and 44.</title>
        <authorList>
            <person name="Christensen H."/>
        </authorList>
    </citation>
    <scope>NUCLEOTIDE SEQUENCE [LARGE SCALE GENOMIC DNA]</scope>
    <source>
        <strain evidence="15 16">B96_3</strain>
    </source>
</reference>
<dbReference type="Pfam" id="PF01292">
    <property type="entry name" value="Ni_hydr_CYTB"/>
    <property type="match status" value="1"/>
</dbReference>
<evidence type="ECO:0000256" key="12">
    <source>
        <dbReference type="ARBA" id="ARBA00037975"/>
    </source>
</evidence>
<comment type="caution">
    <text evidence="15">The sequence shown here is derived from an EMBL/GenBank/DDBJ whole genome shotgun (WGS) entry which is preliminary data.</text>
</comment>
<dbReference type="EMBL" id="NRHC01000014">
    <property type="protein sequence ID" value="RIY34252.1"/>
    <property type="molecule type" value="Genomic_DNA"/>
</dbReference>
<feature type="domain" description="Cytochrome b561 bacterial/Ni-hydrogenase" evidence="14">
    <location>
        <begin position="8"/>
        <end position="168"/>
    </location>
</feature>
<comment type="similarity">
    <text evidence="12">Belongs to the cytochrome b561 family.</text>
</comment>
<dbReference type="OrthoDB" id="9793784at2"/>
<evidence type="ECO:0000313" key="16">
    <source>
        <dbReference type="Proteomes" id="UP000265691"/>
    </source>
</evidence>
<keyword evidence="5" id="KW-0349">Heme</keyword>
<keyword evidence="4" id="KW-1003">Cell membrane</keyword>
<organism evidence="15 16">
    <name type="scientific">Psittacicella hinzii</name>
    <dbReference type="NCBI Taxonomy" id="2028575"/>
    <lineage>
        <taxon>Bacteria</taxon>
        <taxon>Pseudomonadati</taxon>
        <taxon>Pseudomonadota</taxon>
        <taxon>Gammaproteobacteria</taxon>
        <taxon>Pasteurellales</taxon>
        <taxon>Psittacicellaceae</taxon>
        <taxon>Psittacicella</taxon>
    </lineage>
</organism>
<keyword evidence="3" id="KW-0813">Transport</keyword>
<dbReference type="GO" id="GO:0022904">
    <property type="term" value="P:respiratory electron transport chain"/>
    <property type="evidence" value="ECO:0007669"/>
    <property type="project" value="InterPro"/>
</dbReference>
<dbReference type="PANTHER" id="PTHR30529:SF3">
    <property type="entry name" value="CYTOCHROME B561 HOMOLOG 1"/>
    <property type="match status" value="1"/>
</dbReference>
<evidence type="ECO:0000313" key="15">
    <source>
        <dbReference type="EMBL" id="RIY34252.1"/>
    </source>
</evidence>
<gene>
    <name evidence="15" type="ORF">CKF54_01120</name>
</gene>
<evidence type="ECO:0000256" key="11">
    <source>
        <dbReference type="ARBA" id="ARBA00023136"/>
    </source>
</evidence>
<dbReference type="GO" id="GO:0005886">
    <property type="term" value="C:plasma membrane"/>
    <property type="evidence" value="ECO:0007669"/>
    <property type="project" value="UniProtKB-SubCell"/>
</dbReference>
<dbReference type="GO" id="GO:0020037">
    <property type="term" value="F:heme binding"/>
    <property type="evidence" value="ECO:0007669"/>
    <property type="project" value="TreeGrafter"/>
</dbReference>
<sequence length="168" mass="18671">MANPTAKYNAVSRSLHWLIVLTVLGAYVTIFTGLYPWHFLFGALTLVFATIRLVTMHVYAKSVPAIVPALPTSQLVLAKIVKILLALIFVLIPLSGVLFRLYYGRNFALFSWEIIPAGAVTPNYDLAGFLHASHIYLGYAGLALIGLHSVAALYHHYVRKDNTLKRMM</sequence>
<evidence type="ECO:0000256" key="1">
    <source>
        <dbReference type="ARBA" id="ARBA00001970"/>
    </source>
</evidence>
<dbReference type="PANTHER" id="PTHR30529">
    <property type="entry name" value="CYTOCHROME B561"/>
    <property type="match status" value="1"/>
</dbReference>
<keyword evidence="11 13" id="KW-0472">Membrane</keyword>
<protein>
    <recommendedName>
        <fullName evidence="14">Cytochrome b561 bacterial/Ni-hydrogenase domain-containing protein</fullName>
    </recommendedName>
</protein>
<evidence type="ECO:0000256" key="9">
    <source>
        <dbReference type="ARBA" id="ARBA00022989"/>
    </source>
</evidence>
<dbReference type="InterPro" id="IPR052168">
    <property type="entry name" value="Cytochrome_b561_oxidase"/>
</dbReference>
<evidence type="ECO:0000256" key="3">
    <source>
        <dbReference type="ARBA" id="ARBA00022448"/>
    </source>
</evidence>
<accession>A0A3A1Y7P6</accession>
<feature type="transmembrane region" description="Helical" evidence="13">
    <location>
        <begin position="41"/>
        <end position="60"/>
    </location>
</feature>
<keyword evidence="6 13" id="KW-0812">Transmembrane</keyword>
<dbReference type="GO" id="GO:0009055">
    <property type="term" value="F:electron transfer activity"/>
    <property type="evidence" value="ECO:0007669"/>
    <property type="project" value="InterPro"/>
</dbReference>